<evidence type="ECO:0000256" key="1">
    <source>
        <dbReference type="ARBA" id="ARBA00004123"/>
    </source>
</evidence>
<dbReference type="Proteomes" id="UP000029725">
    <property type="component" value="Unassembled WGS sequence"/>
</dbReference>
<dbReference type="InterPro" id="IPR016024">
    <property type="entry name" value="ARM-type_fold"/>
</dbReference>
<sequence length="386" mass="42992">MSLFHAESVRIYAESLGLANLSNEVLQLIAHDTEYRLRELIQESAKHMRHSRRIRLTTEDINMQIYGYDPSEIPAFKHVPQSDIFYLKDKEIDFDTLLTAALPKLPCSMKLSCHWLAIEGVQPQIPENPLLPLSTASSMEHGSPTASTPPSSAQLQSKPQPQVKHHLSKEHQLYFETITSCLLSKDSSTVITALNSLRTDAGIQQLLPYFVQFIAEMLHQVMPTVLTLVVGQRLSEGSLEDHWSLRDAAASLLILICQKYGDAYAQLQPRVLKTLLKAICDPTKGFPSKYGAIMAFSLLGPDTIEAFIIPNIKEILEEGSSPSEMAGGIEKEKLEHALLAAIGKWLKKNPDQQGKPHAEALWECFGEKLLPFLPSVCESIAQPHPK</sequence>
<reference evidence="8 9" key="1">
    <citation type="submission" date="2014-04" db="EMBL/GenBank/DDBJ databases">
        <title>A new species of microsporidia sheds light on the evolution of extreme parasitism.</title>
        <authorList>
            <person name="Haag K.L."/>
            <person name="James T.Y."/>
            <person name="Larsson R."/>
            <person name="Schaer T.M."/>
            <person name="Refardt D."/>
            <person name="Pombert J.-F."/>
            <person name="Ebert D."/>
        </authorList>
    </citation>
    <scope>NUCLEOTIDE SEQUENCE [LARGE SCALE GENOMIC DNA]</scope>
    <source>
        <strain evidence="8 9">UGP3</strain>
        <tissue evidence="8">Spores</tissue>
    </source>
</reference>
<gene>
    <name evidence="8" type="ORF">DI09_52p140</name>
</gene>
<dbReference type="InterPro" id="IPR009072">
    <property type="entry name" value="Histone-fold"/>
</dbReference>
<protein>
    <submittedName>
        <fullName evidence="8">Histone H4-like TAF Taf6</fullName>
    </submittedName>
</protein>
<dbReference type="SMART" id="SM00803">
    <property type="entry name" value="TAF"/>
    <property type="match status" value="1"/>
</dbReference>
<dbReference type="RefSeq" id="XP_013237288.1">
    <property type="nucleotide sequence ID" value="XM_013381834.1"/>
</dbReference>
<keyword evidence="3" id="KW-0805">Transcription regulation</keyword>
<accession>A0A098VT59</accession>
<dbReference type="Pfam" id="PF02969">
    <property type="entry name" value="TAF"/>
    <property type="match status" value="1"/>
</dbReference>
<dbReference type="OrthoDB" id="361039at2759"/>
<feature type="region of interest" description="Disordered" evidence="6">
    <location>
        <begin position="129"/>
        <end position="162"/>
    </location>
</feature>
<feature type="domain" description="TATA box binding protein associated factor (TAF) histone-like fold" evidence="7">
    <location>
        <begin position="2"/>
        <end position="66"/>
    </location>
</feature>
<keyword evidence="4" id="KW-0804">Transcription</keyword>
<dbReference type="GeneID" id="25260248"/>
<evidence type="ECO:0000256" key="4">
    <source>
        <dbReference type="ARBA" id="ARBA00023163"/>
    </source>
</evidence>
<dbReference type="CDD" id="cd08050">
    <property type="entry name" value="TAF6C"/>
    <property type="match status" value="1"/>
</dbReference>
<comment type="similarity">
    <text evidence="2">Belongs to the TAF6 family.</text>
</comment>
<evidence type="ECO:0000256" key="5">
    <source>
        <dbReference type="ARBA" id="ARBA00023242"/>
    </source>
</evidence>
<keyword evidence="5" id="KW-0539">Nucleus</keyword>
<dbReference type="GO" id="GO:0005669">
    <property type="term" value="C:transcription factor TFIID complex"/>
    <property type="evidence" value="ECO:0007669"/>
    <property type="project" value="InterPro"/>
</dbReference>
<dbReference type="EMBL" id="JMKJ01000477">
    <property type="protein sequence ID" value="KGG50861.1"/>
    <property type="molecule type" value="Genomic_DNA"/>
</dbReference>
<dbReference type="SUPFAM" id="SSF48371">
    <property type="entry name" value="ARM repeat"/>
    <property type="match status" value="1"/>
</dbReference>
<dbReference type="GO" id="GO:0016251">
    <property type="term" value="F:RNA polymerase II general transcription initiation factor activity"/>
    <property type="evidence" value="ECO:0007669"/>
    <property type="project" value="InterPro"/>
</dbReference>
<evidence type="ECO:0000256" key="2">
    <source>
        <dbReference type="ARBA" id="ARBA00007688"/>
    </source>
</evidence>
<dbReference type="AlphaFoldDB" id="A0A098VT59"/>
<evidence type="ECO:0000259" key="7">
    <source>
        <dbReference type="SMART" id="SM00803"/>
    </source>
</evidence>
<proteinExistence type="inferred from homology"/>
<dbReference type="PANTHER" id="PTHR10221:SF9">
    <property type="entry name" value="TRANSCRIPTION INITIATION FACTOR TFIID SUBUNIT 6"/>
    <property type="match status" value="1"/>
</dbReference>
<dbReference type="CDD" id="cd22931">
    <property type="entry name" value="HFD_TAF6"/>
    <property type="match status" value="1"/>
</dbReference>
<dbReference type="GO" id="GO:0000124">
    <property type="term" value="C:SAGA complex"/>
    <property type="evidence" value="ECO:0007669"/>
    <property type="project" value="InterPro"/>
</dbReference>
<dbReference type="InterPro" id="IPR037796">
    <property type="entry name" value="TAF6"/>
</dbReference>
<dbReference type="GO" id="GO:0051123">
    <property type="term" value="P:RNA polymerase II preinitiation complex assembly"/>
    <property type="evidence" value="ECO:0007669"/>
    <property type="project" value="TreeGrafter"/>
</dbReference>
<dbReference type="HOGENOM" id="CLU_021711_3_0_1"/>
<comment type="caution">
    <text evidence="8">The sequence shown here is derived from an EMBL/GenBank/DDBJ whole genome shotgun (WGS) entry which is preliminary data.</text>
</comment>
<dbReference type="PANTHER" id="PTHR10221">
    <property type="entry name" value="TRANSCRIPTION INITIATION FACTOR TFIID SUBUNIT 6"/>
    <property type="match status" value="1"/>
</dbReference>
<dbReference type="InterPro" id="IPR011442">
    <property type="entry name" value="TAF6_C"/>
</dbReference>
<dbReference type="Gene3D" id="1.25.40.770">
    <property type="entry name" value="TAF6, C-terminal HEAT repeat domain"/>
    <property type="match status" value="2"/>
</dbReference>
<evidence type="ECO:0000256" key="3">
    <source>
        <dbReference type="ARBA" id="ARBA00023015"/>
    </source>
</evidence>
<evidence type="ECO:0000313" key="9">
    <source>
        <dbReference type="Proteomes" id="UP000029725"/>
    </source>
</evidence>
<dbReference type="GO" id="GO:0046982">
    <property type="term" value="F:protein heterodimerization activity"/>
    <property type="evidence" value="ECO:0007669"/>
    <property type="project" value="InterPro"/>
</dbReference>
<organism evidence="8 9">
    <name type="scientific">Mitosporidium daphniae</name>
    <dbReference type="NCBI Taxonomy" id="1485682"/>
    <lineage>
        <taxon>Eukaryota</taxon>
        <taxon>Fungi</taxon>
        <taxon>Fungi incertae sedis</taxon>
        <taxon>Microsporidia</taxon>
        <taxon>Mitosporidium</taxon>
    </lineage>
</organism>
<dbReference type="GO" id="GO:0003713">
    <property type="term" value="F:transcription coactivator activity"/>
    <property type="evidence" value="ECO:0007669"/>
    <property type="project" value="TreeGrafter"/>
</dbReference>
<feature type="compositionally biased region" description="Low complexity" evidence="6">
    <location>
        <begin position="143"/>
        <end position="153"/>
    </location>
</feature>
<dbReference type="Gene3D" id="1.10.20.10">
    <property type="entry name" value="Histone, subunit A"/>
    <property type="match status" value="1"/>
</dbReference>
<dbReference type="InterPro" id="IPR046344">
    <property type="entry name" value="TAF6_C_sf"/>
</dbReference>
<dbReference type="VEuPathDB" id="MicrosporidiaDB:DI09_52p140"/>
<dbReference type="GO" id="GO:0046695">
    <property type="term" value="C:SLIK (SAGA-like) complex"/>
    <property type="evidence" value="ECO:0007669"/>
    <property type="project" value="InterPro"/>
</dbReference>
<evidence type="ECO:0000313" key="8">
    <source>
        <dbReference type="EMBL" id="KGG50861.1"/>
    </source>
</evidence>
<evidence type="ECO:0000256" key="6">
    <source>
        <dbReference type="SAM" id="MobiDB-lite"/>
    </source>
</evidence>
<dbReference type="InterPro" id="IPR004823">
    <property type="entry name" value="TAF_TATA-bd_Histone-like_dom"/>
</dbReference>
<dbReference type="SUPFAM" id="SSF47113">
    <property type="entry name" value="Histone-fold"/>
    <property type="match status" value="1"/>
</dbReference>
<keyword evidence="9" id="KW-1185">Reference proteome</keyword>
<name>A0A098VT59_9MICR</name>
<comment type="subcellular location">
    <subcellularLocation>
        <location evidence="1">Nucleus</location>
    </subcellularLocation>
</comment>
<dbReference type="Pfam" id="PF07571">
    <property type="entry name" value="TAF6_C"/>
    <property type="match status" value="2"/>
</dbReference>